<dbReference type="RefSeq" id="WP_254014291.1">
    <property type="nucleotide sequence ID" value="NZ_JAMZMM010000349.1"/>
</dbReference>
<keyword evidence="2" id="KW-1185">Reference proteome</keyword>
<sequence length="104" mass="12321">MMREKMEISKSMVRFYLTKVTNLWIIKNGVPADSLAEYDEYVEEIKRSAIYRNEVDRLKFSFEEIMANPDIDTGELAESEYPWDDGEVRELMQYIYNKICSEAS</sequence>
<accession>A0AAE3GW27</accession>
<evidence type="ECO:0000313" key="1">
    <source>
        <dbReference type="EMBL" id="MCP2731554.1"/>
    </source>
</evidence>
<dbReference type="AlphaFoldDB" id="A0AAE3GW27"/>
<organism evidence="1 2">
    <name type="scientific">Limnofasciculus baicalensis BBK-W-15</name>
    <dbReference type="NCBI Taxonomy" id="2699891"/>
    <lineage>
        <taxon>Bacteria</taxon>
        <taxon>Bacillati</taxon>
        <taxon>Cyanobacteriota</taxon>
        <taxon>Cyanophyceae</taxon>
        <taxon>Coleofasciculales</taxon>
        <taxon>Coleofasciculaceae</taxon>
        <taxon>Limnofasciculus</taxon>
        <taxon>Limnofasciculus baicalensis</taxon>
    </lineage>
</organism>
<gene>
    <name evidence="1" type="ORF">NJ959_24305</name>
</gene>
<proteinExistence type="predicted"/>
<dbReference type="Proteomes" id="UP001204953">
    <property type="component" value="Unassembled WGS sequence"/>
</dbReference>
<dbReference type="EMBL" id="JAMZMM010000349">
    <property type="protein sequence ID" value="MCP2731554.1"/>
    <property type="molecule type" value="Genomic_DNA"/>
</dbReference>
<evidence type="ECO:0000313" key="2">
    <source>
        <dbReference type="Proteomes" id="UP001204953"/>
    </source>
</evidence>
<comment type="caution">
    <text evidence="1">The sequence shown here is derived from an EMBL/GenBank/DDBJ whole genome shotgun (WGS) entry which is preliminary data.</text>
</comment>
<reference evidence="1" key="1">
    <citation type="submission" date="2022-06" db="EMBL/GenBank/DDBJ databases">
        <title>New cyanobacteria of genus Symplocastrum in benthos of Lake Baikal.</title>
        <authorList>
            <person name="Sorokovikova E."/>
            <person name="Tikhonova I."/>
            <person name="Krasnopeev A."/>
            <person name="Evseev P."/>
            <person name="Gladkikh A."/>
            <person name="Belykh O."/>
        </authorList>
    </citation>
    <scope>NUCLEOTIDE SEQUENCE</scope>
    <source>
        <strain evidence="1">BBK-W-15</strain>
    </source>
</reference>
<protein>
    <submittedName>
        <fullName evidence="1">Uncharacterized protein</fullName>
    </submittedName>
</protein>
<name>A0AAE3GW27_9CYAN</name>